<organism evidence="2 3">
    <name type="scientific">Anabas testudineus</name>
    <name type="common">Climbing perch</name>
    <name type="synonym">Anthias testudineus</name>
    <dbReference type="NCBI Taxonomy" id="64144"/>
    <lineage>
        <taxon>Eukaryota</taxon>
        <taxon>Metazoa</taxon>
        <taxon>Chordata</taxon>
        <taxon>Craniata</taxon>
        <taxon>Vertebrata</taxon>
        <taxon>Euteleostomi</taxon>
        <taxon>Actinopterygii</taxon>
        <taxon>Neopterygii</taxon>
        <taxon>Teleostei</taxon>
        <taxon>Neoteleostei</taxon>
        <taxon>Acanthomorphata</taxon>
        <taxon>Anabantaria</taxon>
        <taxon>Anabantiformes</taxon>
        <taxon>Anabantoidei</taxon>
        <taxon>Anabantidae</taxon>
        <taxon>Anabas</taxon>
    </lineage>
</organism>
<evidence type="ECO:0000259" key="1">
    <source>
        <dbReference type="PROSITE" id="PS50878"/>
    </source>
</evidence>
<name>A0AAQ6IFM4_ANATE</name>
<dbReference type="Pfam" id="PF00078">
    <property type="entry name" value="RVT_1"/>
    <property type="match status" value="1"/>
</dbReference>
<dbReference type="AlphaFoldDB" id="A0AAQ6IFM4"/>
<feature type="domain" description="Reverse transcriptase" evidence="1">
    <location>
        <begin position="1"/>
        <end position="141"/>
    </location>
</feature>
<sequence>MLVLLDLSAAFDTIDHSILLHRLENVVGIRGTALSWLRSYLTDRYQYVDLNGDYSTCSPVEFGVPQGSVLGPLLFSLYMLPLGNIIRKHGINFHYHGVILDSSLSFEAHVDNVTRTAFFHLRNIAKIRNILSLNDAEKFVH</sequence>
<reference evidence="2" key="2">
    <citation type="submission" date="2025-08" db="UniProtKB">
        <authorList>
            <consortium name="Ensembl"/>
        </authorList>
    </citation>
    <scope>IDENTIFICATION</scope>
</reference>
<dbReference type="PROSITE" id="PS50878">
    <property type="entry name" value="RT_POL"/>
    <property type="match status" value="1"/>
</dbReference>
<evidence type="ECO:0000313" key="3">
    <source>
        <dbReference type="Proteomes" id="UP000265040"/>
    </source>
</evidence>
<reference evidence="2" key="3">
    <citation type="submission" date="2025-09" db="UniProtKB">
        <authorList>
            <consortium name="Ensembl"/>
        </authorList>
    </citation>
    <scope>IDENTIFICATION</scope>
</reference>
<accession>A0AAQ6IFM4</accession>
<dbReference type="SUPFAM" id="SSF56672">
    <property type="entry name" value="DNA/RNA polymerases"/>
    <property type="match status" value="1"/>
</dbReference>
<dbReference type="Proteomes" id="UP000265040">
    <property type="component" value="Chromosome 6"/>
</dbReference>
<proteinExistence type="predicted"/>
<dbReference type="GeneTree" id="ENSGT01140000282554"/>
<evidence type="ECO:0000313" key="2">
    <source>
        <dbReference type="Ensembl" id="ENSATEP00000074114.1"/>
    </source>
</evidence>
<dbReference type="PANTHER" id="PTHR33332">
    <property type="entry name" value="REVERSE TRANSCRIPTASE DOMAIN-CONTAINING PROTEIN"/>
    <property type="match status" value="1"/>
</dbReference>
<reference evidence="2 3" key="1">
    <citation type="submission" date="2021-04" db="EMBL/GenBank/DDBJ databases">
        <authorList>
            <consortium name="Wellcome Sanger Institute Data Sharing"/>
        </authorList>
    </citation>
    <scope>NUCLEOTIDE SEQUENCE [LARGE SCALE GENOMIC DNA]</scope>
</reference>
<dbReference type="InterPro" id="IPR000477">
    <property type="entry name" value="RT_dom"/>
</dbReference>
<keyword evidence="3" id="KW-1185">Reference proteome</keyword>
<dbReference type="InterPro" id="IPR043502">
    <property type="entry name" value="DNA/RNA_pol_sf"/>
</dbReference>
<dbReference type="Ensembl" id="ENSATET00000079375.1">
    <property type="protein sequence ID" value="ENSATEP00000074114.1"/>
    <property type="gene ID" value="ENSATEG00000031531.1"/>
</dbReference>
<protein>
    <recommendedName>
        <fullName evidence="1">Reverse transcriptase domain-containing protein</fullName>
    </recommendedName>
</protein>